<evidence type="ECO:0000256" key="1">
    <source>
        <dbReference type="ARBA" id="ARBA00035112"/>
    </source>
</evidence>
<proteinExistence type="inferred from homology"/>
<dbReference type="Proteomes" id="UP001056012">
    <property type="component" value="Chromosome 7"/>
</dbReference>
<dbReference type="EMBL" id="CP089280">
    <property type="protein sequence ID" value="USP81446.1"/>
    <property type="molecule type" value="Genomic_DNA"/>
</dbReference>
<protein>
    <recommendedName>
        <fullName evidence="5">Tat pathway signal sequence</fullName>
    </recommendedName>
</protein>
<accession>A0A9Q8ZDT0</accession>
<comment type="similarity">
    <text evidence="1">Belongs to the ustYa family.</text>
</comment>
<dbReference type="GO" id="GO:0043386">
    <property type="term" value="P:mycotoxin biosynthetic process"/>
    <property type="evidence" value="ECO:0007669"/>
    <property type="project" value="InterPro"/>
</dbReference>
<dbReference type="AlphaFoldDB" id="A0A9Q8ZDT0"/>
<organism evidence="3 4">
    <name type="scientific">Curvularia clavata</name>
    <dbReference type="NCBI Taxonomy" id="95742"/>
    <lineage>
        <taxon>Eukaryota</taxon>
        <taxon>Fungi</taxon>
        <taxon>Dikarya</taxon>
        <taxon>Ascomycota</taxon>
        <taxon>Pezizomycotina</taxon>
        <taxon>Dothideomycetes</taxon>
        <taxon>Pleosporomycetidae</taxon>
        <taxon>Pleosporales</taxon>
        <taxon>Pleosporineae</taxon>
        <taxon>Pleosporaceae</taxon>
        <taxon>Curvularia</taxon>
    </lineage>
</organism>
<dbReference type="VEuPathDB" id="FungiDB:yc1106_08720"/>
<evidence type="ECO:0008006" key="5">
    <source>
        <dbReference type="Google" id="ProtNLM"/>
    </source>
</evidence>
<reference evidence="3" key="1">
    <citation type="submission" date="2021-12" db="EMBL/GenBank/DDBJ databases">
        <title>Curvularia clavata genome.</title>
        <authorList>
            <person name="Cao Y."/>
        </authorList>
    </citation>
    <scope>NUCLEOTIDE SEQUENCE</scope>
    <source>
        <strain evidence="3">Yc1106</strain>
    </source>
</reference>
<feature type="region of interest" description="Disordered" evidence="2">
    <location>
        <begin position="1"/>
        <end position="21"/>
    </location>
</feature>
<dbReference type="PANTHER" id="PTHR33365:SF13">
    <property type="entry name" value="TAT PATHWAY SIGNAL SEQUENCE"/>
    <property type="match status" value="1"/>
</dbReference>
<keyword evidence="4" id="KW-1185">Reference proteome</keyword>
<name>A0A9Q8ZDT0_CURCL</name>
<sequence>MVGFSSRKHSNPKNETDAEDCEKLLAGSDRSSLDSWPTQPASRGLSWKQATMIICFTAVFSALLGGLLVKAQQSDIDLLCARHTSKYSPIIHDVGITYHQVQFNGSLLKPNKYRLDAGPEVDAAWKALGVDCKKYQMLSFSTDHAARIPVEEAQRSGLAPDQVKIKEEYGGGYPANVEGLHHLHCLNLLRKSLAWNIDYYKKQGVGPFANDANILKHHVTHCLDTLRQQLMCVVDVSVLGQVWYQPPGEFLQAFVDFNTVHTCRNFDAIREWAEKHQLPNAESTPTDFLALPKEGDRIYNEVP</sequence>
<evidence type="ECO:0000313" key="4">
    <source>
        <dbReference type="Proteomes" id="UP001056012"/>
    </source>
</evidence>
<evidence type="ECO:0000313" key="3">
    <source>
        <dbReference type="EMBL" id="USP81446.1"/>
    </source>
</evidence>
<dbReference type="Pfam" id="PF11807">
    <property type="entry name" value="UstYa"/>
    <property type="match status" value="1"/>
</dbReference>
<dbReference type="PANTHER" id="PTHR33365">
    <property type="entry name" value="YALI0B05434P"/>
    <property type="match status" value="1"/>
</dbReference>
<dbReference type="OrthoDB" id="3687641at2759"/>
<evidence type="ECO:0000256" key="2">
    <source>
        <dbReference type="SAM" id="MobiDB-lite"/>
    </source>
</evidence>
<dbReference type="InterPro" id="IPR021765">
    <property type="entry name" value="UstYa-like"/>
</dbReference>
<feature type="compositionally biased region" description="Basic residues" evidence="2">
    <location>
        <begin position="1"/>
        <end position="11"/>
    </location>
</feature>
<gene>
    <name evidence="3" type="ORF">yc1106_08720</name>
</gene>